<organism evidence="1">
    <name type="scientific">Myoviridae sp. ctKZW4</name>
    <dbReference type="NCBI Taxonomy" id="2826639"/>
    <lineage>
        <taxon>Viruses</taxon>
        <taxon>Duplodnaviria</taxon>
        <taxon>Heunggongvirae</taxon>
        <taxon>Uroviricota</taxon>
        <taxon>Caudoviricetes</taxon>
    </lineage>
</organism>
<proteinExistence type="predicted"/>
<protein>
    <submittedName>
        <fullName evidence="1">Uncharacterized protein</fullName>
    </submittedName>
</protein>
<dbReference type="EMBL" id="BK015123">
    <property type="protein sequence ID" value="DAD91885.1"/>
    <property type="molecule type" value="Genomic_DNA"/>
</dbReference>
<accession>A0A8S5NAR4</accession>
<evidence type="ECO:0000313" key="1">
    <source>
        <dbReference type="EMBL" id="DAD91885.1"/>
    </source>
</evidence>
<sequence>MPIFSADCFKDSETFIQTYNKIQRQKTNDL</sequence>
<name>A0A8S5NAR4_9CAUD</name>
<reference evidence="1" key="1">
    <citation type="journal article" date="2021" name="Proc. Natl. Acad. Sci. U.S.A.">
        <title>A Catalog of Tens of Thousands of Viruses from Human Metagenomes Reveals Hidden Associations with Chronic Diseases.</title>
        <authorList>
            <person name="Tisza M.J."/>
            <person name="Buck C.B."/>
        </authorList>
    </citation>
    <scope>NUCLEOTIDE SEQUENCE</scope>
    <source>
        <strain evidence="1">CtKZW4</strain>
    </source>
</reference>